<sequence length="64" mass="7465">MASVTLVERELQNVTVYQNGALYFADVSYSESSPAYAGKFDRRRQFTFKIQNGKINQFEEVMYK</sequence>
<dbReference type="Proteomes" id="UP001549055">
    <property type="component" value="Unassembled WGS sequence"/>
</dbReference>
<organism evidence="1 2">
    <name type="scientific">Streptococcus gallinaceus</name>
    <dbReference type="NCBI Taxonomy" id="165758"/>
    <lineage>
        <taxon>Bacteria</taxon>
        <taxon>Bacillati</taxon>
        <taxon>Bacillota</taxon>
        <taxon>Bacilli</taxon>
        <taxon>Lactobacillales</taxon>
        <taxon>Streptococcaceae</taxon>
        <taxon>Streptococcus</taxon>
    </lineage>
</organism>
<comment type="caution">
    <text evidence="1">The sequence shown here is derived from an EMBL/GenBank/DDBJ whole genome shotgun (WGS) entry which is preliminary data.</text>
</comment>
<evidence type="ECO:0008006" key="3">
    <source>
        <dbReference type="Google" id="ProtNLM"/>
    </source>
</evidence>
<name>A0ABV2JKH1_9STRE</name>
<accession>A0ABV2JKH1</accession>
<reference evidence="1 2" key="1">
    <citation type="submission" date="2024-06" db="EMBL/GenBank/DDBJ databases">
        <title>Genomic Encyclopedia of Type Strains, Phase IV (KMG-IV): sequencing the most valuable type-strain genomes for metagenomic binning, comparative biology and taxonomic classification.</title>
        <authorList>
            <person name="Goeker M."/>
        </authorList>
    </citation>
    <scope>NUCLEOTIDE SEQUENCE [LARGE SCALE GENOMIC DNA]</scope>
    <source>
        <strain evidence="1 2">DSM 15349</strain>
    </source>
</reference>
<proteinExistence type="predicted"/>
<evidence type="ECO:0000313" key="1">
    <source>
        <dbReference type="EMBL" id="MET3644187.1"/>
    </source>
</evidence>
<gene>
    <name evidence="1" type="ORF">ABID27_000809</name>
</gene>
<dbReference type="EMBL" id="JBEPMK010000002">
    <property type="protein sequence ID" value="MET3644187.1"/>
    <property type="molecule type" value="Genomic_DNA"/>
</dbReference>
<protein>
    <recommendedName>
        <fullName evidence="3">Phage protein</fullName>
    </recommendedName>
</protein>
<evidence type="ECO:0000313" key="2">
    <source>
        <dbReference type="Proteomes" id="UP001549055"/>
    </source>
</evidence>
<keyword evidence="2" id="KW-1185">Reference proteome</keyword>
<dbReference type="RefSeq" id="WP_354280424.1">
    <property type="nucleotide sequence ID" value="NZ_JBEPMK010000002.1"/>
</dbReference>